<proteinExistence type="predicted"/>
<comment type="caution">
    <text evidence="1">The sequence shown here is derived from an EMBL/GenBank/DDBJ whole genome shotgun (WGS) entry which is preliminary data.</text>
</comment>
<organism evidence="1 2">
    <name type="scientific">Paenibacillus dendrobii</name>
    <dbReference type="NCBI Taxonomy" id="2691084"/>
    <lineage>
        <taxon>Bacteria</taxon>
        <taxon>Bacillati</taxon>
        <taxon>Bacillota</taxon>
        <taxon>Bacilli</taxon>
        <taxon>Bacillales</taxon>
        <taxon>Paenibacillaceae</taxon>
        <taxon>Paenibacillus</taxon>
    </lineage>
</organism>
<evidence type="ECO:0000313" key="1">
    <source>
        <dbReference type="EMBL" id="MWV43069.1"/>
    </source>
</evidence>
<accession>A0A7X3LHC5</accession>
<dbReference type="RefSeq" id="WP_160496616.1">
    <property type="nucleotide sequence ID" value="NZ_WUBI01000001.1"/>
</dbReference>
<gene>
    <name evidence="1" type="ORF">GRF59_05450</name>
</gene>
<protein>
    <submittedName>
        <fullName evidence="1">Uncharacterized protein</fullName>
    </submittedName>
</protein>
<dbReference type="AlphaFoldDB" id="A0A7X3LHC5"/>
<dbReference type="Proteomes" id="UP000460318">
    <property type="component" value="Unassembled WGS sequence"/>
</dbReference>
<sequence>MATTTIKEATKRSPSQRIRVLTALRNAGSKGITNVELQEISLRWQARLSELYKQGYRLALQNWGDGVYNYTLIHEPDTIHPEPRRAIQVLISEIENKFSGNVTTSQLMDLLNSNGLQVGRKPGSFTVKGI</sequence>
<name>A0A7X3LHC5_9BACL</name>
<dbReference type="EMBL" id="WUBI01000001">
    <property type="protein sequence ID" value="MWV43069.1"/>
    <property type="molecule type" value="Genomic_DNA"/>
</dbReference>
<reference evidence="1 2" key="1">
    <citation type="submission" date="2019-12" db="EMBL/GenBank/DDBJ databases">
        <title>Paenibacillus sp. nov., an endophytic bacterium isolated from the stem of Dendrobium.</title>
        <authorList>
            <person name="Zhao R."/>
        </authorList>
    </citation>
    <scope>NUCLEOTIDE SEQUENCE [LARGE SCALE GENOMIC DNA]</scope>
    <source>
        <strain evidence="1 2">HJL G12</strain>
    </source>
</reference>
<evidence type="ECO:0000313" key="2">
    <source>
        <dbReference type="Proteomes" id="UP000460318"/>
    </source>
</evidence>
<keyword evidence="2" id="KW-1185">Reference proteome</keyword>